<protein>
    <submittedName>
        <fullName evidence="1">Uncharacterized protein</fullName>
    </submittedName>
</protein>
<reference evidence="1" key="1">
    <citation type="submission" date="2006-10" db="EMBL/GenBank/DDBJ databases">
        <authorList>
            <person name="Amadeo P."/>
            <person name="Zhao Q."/>
            <person name="Wortman J."/>
            <person name="Fraser-Liggett C."/>
            <person name="Carlton J."/>
        </authorList>
    </citation>
    <scope>NUCLEOTIDE SEQUENCE</scope>
    <source>
        <strain evidence="1">G3</strain>
    </source>
</reference>
<gene>
    <name evidence="1" type="ORF">TVAG_262100</name>
</gene>
<name>A2DUC2_TRIV3</name>
<dbReference type="SUPFAM" id="SSF48403">
    <property type="entry name" value="Ankyrin repeat"/>
    <property type="match status" value="1"/>
</dbReference>
<dbReference type="VEuPathDB" id="TrichDB:TVAGG3_0595680"/>
<proteinExistence type="predicted"/>
<organism evidence="1 2">
    <name type="scientific">Trichomonas vaginalis (strain ATCC PRA-98 / G3)</name>
    <dbReference type="NCBI Taxonomy" id="412133"/>
    <lineage>
        <taxon>Eukaryota</taxon>
        <taxon>Metamonada</taxon>
        <taxon>Parabasalia</taxon>
        <taxon>Trichomonadida</taxon>
        <taxon>Trichomonadidae</taxon>
        <taxon>Trichomonas</taxon>
    </lineage>
</organism>
<reference evidence="1" key="2">
    <citation type="journal article" date="2007" name="Science">
        <title>Draft genome sequence of the sexually transmitted pathogen Trichomonas vaginalis.</title>
        <authorList>
            <person name="Carlton J.M."/>
            <person name="Hirt R.P."/>
            <person name="Silva J.C."/>
            <person name="Delcher A.L."/>
            <person name="Schatz M."/>
            <person name="Zhao Q."/>
            <person name="Wortman J.R."/>
            <person name="Bidwell S.L."/>
            <person name="Alsmark U.C.M."/>
            <person name="Besteiro S."/>
            <person name="Sicheritz-Ponten T."/>
            <person name="Noel C.J."/>
            <person name="Dacks J.B."/>
            <person name="Foster P.G."/>
            <person name="Simillion C."/>
            <person name="Van de Peer Y."/>
            <person name="Miranda-Saavedra D."/>
            <person name="Barton G.J."/>
            <person name="Westrop G.D."/>
            <person name="Mueller S."/>
            <person name="Dessi D."/>
            <person name="Fiori P.L."/>
            <person name="Ren Q."/>
            <person name="Paulsen I."/>
            <person name="Zhang H."/>
            <person name="Bastida-Corcuera F.D."/>
            <person name="Simoes-Barbosa A."/>
            <person name="Brown M.T."/>
            <person name="Hayes R.D."/>
            <person name="Mukherjee M."/>
            <person name="Okumura C.Y."/>
            <person name="Schneider R."/>
            <person name="Smith A.J."/>
            <person name="Vanacova S."/>
            <person name="Villalvazo M."/>
            <person name="Haas B.J."/>
            <person name="Pertea M."/>
            <person name="Feldblyum T.V."/>
            <person name="Utterback T.R."/>
            <person name="Shu C.L."/>
            <person name="Osoegawa K."/>
            <person name="de Jong P.J."/>
            <person name="Hrdy I."/>
            <person name="Horvathova L."/>
            <person name="Zubacova Z."/>
            <person name="Dolezal P."/>
            <person name="Malik S.B."/>
            <person name="Logsdon J.M. Jr."/>
            <person name="Henze K."/>
            <person name="Gupta A."/>
            <person name="Wang C.C."/>
            <person name="Dunne R.L."/>
            <person name="Upcroft J.A."/>
            <person name="Upcroft P."/>
            <person name="White O."/>
            <person name="Salzberg S.L."/>
            <person name="Tang P."/>
            <person name="Chiu C.-H."/>
            <person name="Lee Y.-S."/>
            <person name="Embley T.M."/>
            <person name="Coombs G.H."/>
            <person name="Mottram J.C."/>
            <person name="Tachezy J."/>
            <person name="Fraser-Liggett C.M."/>
            <person name="Johnson P.J."/>
        </authorList>
    </citation>
    <scope>NUCLEOTIDE SEQUENCE [LARGE SCALE GENOMIC DNA]</scope>
    <source>
        <strain evidence="1">G3</strain>
    </source>
</reference>
<dbReference type="InterPro" id="IPR002110">
    <property type="entry name" value="Ankyrin_rpt"/>
</dbReference>
<sequence length="358" mass="42688">MSRSFQIADYLLGKIDLIPNYLFGIAIEARSLEFVQNLLKKQNLPENISNGRSLLFWIIIHYDKDIFSLLVKHVTDFQEQFTYNETLMNPLIFAISLMRGKECIQILIDKCLIHDYSDVLIKTAEMAIRSDEWYYNEILELLLKFKPIDHEIEMKIFQFAKANNNQDLIRIMLNSDRNNIVKSILEEKNYKLEDEYGYRYISSNEKIHSEVFLKLKRNRFDIDGFDENGFDTIGFDRAGFDNEGFNRNGFDKDGFGRDGFNKKGFNRDGYDKFGYDKYGYDTLGYDRNGYNIDGYDRDGFGRDGYDMYGYDSEGFGRDGYNRGDIYKYDSDYYHSRNSRRRHYYGMYDYDNDRFYDFY</sequence>
<dbReference type="Proteomes" id="UP000001542">
    <property type="component" value="Unassembled WGS sequence"/>
</dbReference>
<dbReference type="SMR" id="A2DUC2"/>
<dbReference type="InterPro" id="IPR036770">
    <property type="entry name" value="Ankyrin_rpt-contain_sf"/>
</dbReference>
<dbReference type="KEGG" id="tva:4773967"/>
<dbReference type="AlphaFoldDB" id="A2DUC2"/>
<evidence type="ECO:0000313" key="2">
    <source>
        <dbReference type="Proteomes" id="UP000001542"/>
    </source>
</evidence>
<dbReference type="InParanoid" id="A2DUC2"/>
<dbReference type="RefSeq" id="XP_001328183.1">
    <property type="nucleotide sequence ID" value="XM_001328148.1"/>
</dbReference>
<dbReference type="Gene3D" id="1.25.40.20">
    <property type="entry name" value="Ankyrin repeat-containing domain"/>
    <property type="match status" value="1"/>
</dbReference>
<dbReference type="VEuPathDB" id="TrichDB:TVAG_262100"/>
<dbReference type="OrthoDB" id="6132182at2759"/>
<evidence type="ECO:0000313" key="1">
    <source>
        <dbReference type="EMBL" id="EAY15960.1"/>
    </source>
</evidence>
<dbReference type="Pfam" id="PF12796">
    <property type="entry name" value="Ank_2"/>
    <property type="match status" value="1"/>
</dbReference>
<keyword evidence="2" id="KW-1185">Reference proteome</keyword>
<accession>A2DUC2</accession>
<dbReference type="EMBL" id="DS113248">
    <property type="protein sequence ID" value="EAY15960.1"/>
    <property type="molecule type" value="Genomic_DNA"/>
</dbReference>